<dbReference type="Proteomes" id="UP000242222">
    <property type="component" value="Unassembled WGS sequence"/>
</dbReference>
<name>A0A1I5BPN6_9GAMM</name>
<dbReference type="EMBL" id="FOVC01000020">
    <property type="protein sequence ID" value="SFN76597.1"/>
    <property type="molecule type" value="Genomic_DNA"/>
</dbReference>
<accession>A0A1I5BPN6</accession>
<gene>
    <name evidence="1" type="ORF">SAMN05216516_1207</name>
</gene>
<reference evidence="2" key="1">
    <citation type="submission" date="2016-10" db="EMBL/GenBank/DDBJ databases">
        <authorList>
            <person name="Varghese N."/>
            <person name="Submissions S."/>
        </authorList>
    </citation>
    <scope>NUCLEOTIDE SEQUENCE [LARGE SCALE GENOMIC DNA]</scope>
    <source>
        <strain evidence="2">N6PO6</strain>
    </source>
</reference>
<dbReference type="InterPro" id="IPR010982">
    <property type="entry name" value="Lambda_DNA-bd_dom_sf"/>
</dbReference>
<evidence type="ECO:0000313" key="1">
    <source>
        <dbReference type="EMBL" id="SFN76597.1"/>
    </source>
</evidence>
<dbReference type="Gene3D" id="1.10.260.40">
    <property type="entry name" value="lambda repressor-like DNA-binding domains"/>
    <property type="match status" value="1"/>
</dbReference>
<keyword evidence="2" id="KW-1185">Reference proteome</keyword>
<organism evidence="1 2">
    <name type="scientific">Izhakiella capsodis</name>
    <dbReference type="NCBI Taxonomy" id="1367852"/>
    <lineage>
        <taxon>Bacteria</taxon>
        <taxon>Pseudomonadati</taxon>
        <taxon>Pseudomonadota</taxon>
        <taxon>Gammaproteobacteria</taxon>
        <taxon>Enterobacterales</taxon>
        <taxon>Erwiniaceae</taxon>
        <taxon>Izhakiella</taxon>
    </lineage>
</organism>
<evidence type="ECO:0000313" key="2">
    <source>
        <dbReference type="Proteomes" id="UP000242222"/>
    </source>
</evidence>
<dbReference type="GO" id="GO:0003677">
    <property type="term" value="F:DNA binding"/>
    <property type="evidence" value="ECO:0007669"/>
    <property type="project" value="InterPro"/>
</dbReference>
<dbReference type="AlphaFoldDB" id="A0A1I5BPN6"/>
<sequence>MPLSEYIAARYGGNQAGFARAMGVNRQQVTKWLNDGWIVSGNWIYSPRRELPKSC</sequence>
<dbReference type="STRING" id="1367852.SAMN05216516_1207"/>
<protein>
    <submittedName>
        <fullName evidence="1">Uncharacterized protein</fullName>
    </submittedName>
</protein>
<proteinExistence type="predicted"/>